<feature type="transmembrane region" description="Helical" evidence="6">
    <location>
        <begin position="110"/>
        <end position="133"/>
    </location>
</feature>
<feature type="transmembrane region" description="Helical" evidence="6">
    <location>
        <begin position="154"/>
        <end position="172"/>
    </location>
</feature>
<reference evidence="8" key="1">
    <citation type="submission" date="2014-03" db="EMBL/GenBank/DDBJ databases">
        <authorList>
            <person name="Aksoy S."/>
            <person name="Warren W."/>
            <person name="Wilson R.K."/>
        </authorList>
    </citation>
    <scope>NUCLEOTIDE SEQUENCE [LARGE SCALE GENOMIC DNA]</scope>
    <source>
        <strain evidence="8">IAEA</strain>
    </source>
</reference>
<evidence type="ECO:0000256" key="3">
    <source>
        <dbReference type="ARBA" id="ARBA00022692"/>
    </source>
</evidence>
<dbReference type="VEuPathDB" id="VectorBase:GPAI004025"/>
<dbReference type="InterPro" id="IPR006876">
    <property type="entry name" value="LMBR1-like_membr_prot"/>
</dbReference>
<keyword evidence="5 6" id="KW-0472">Membrane</keyword>
<dbReference type="Pfam" id="PF04791">
    <property type="entry name" value="LMBR1"/>
    <property type="match status" value="1"/>
</dbReference>
<evidence type="ECO:0000256" key="4">
    <source>
        <dbReference type="ARBA" id="ARBA00022989"/>
    </source>
</evidence>
<evidence type="ECO:0000256" key="5">
    <source>
        <dbReference type="ARBA" id="ARBA00023136"/>
    </source>
</evidence>
<name>A0A1A9Z4X6_GLOPL</name>
<keyword evidence="3 6" id="KW-0812">Transmembrane</keyword>
<evidence type="ECO:0000313" key="8">
    <source>
        <dbReference type="Proteomes" id="UP000092445"/>
    </source>
</evidence>
<dbReference type="PANTHER" id="PTHR21355">
    <property type="entry name" value="G-PROTEIN COUPLED RECEPTOR-ASSOCIATED PROTEIN LMBRD2"/>
    <property type="match status" value="1"/>
</dbReference>
<comment type="similarity">
    <text evidence="2">Belongs to the LIMR family.</text>
</comment>
<accession>A0A1A9Z4X6</accession>
<reference evidence="7" key="2">
    <citation type="submission" date="2020-05" db="UniProtKB">
        <authorList>
            <consortium name="EnsemblMetazoa"/>
        </authorList>
    </citation>
    <scope>IDENTIFICATION</scope>
    <source>
        <strain evidence="7">IAEA</strain>
    </source>
</reference>
<evidence type="ECO:0000313" key="7">
    <source>
        <dbReference type="EnsemblMetazoa" id="GPAI004025-PA"/>
    </source>
</evidence>
<dbReference type="GO" id="GO:0016020">
    <property type="term" value="C:membrane"/>
    <property type="evidence" value="ECO:0007669"/>
    <property type="project" value="UniProtKB-SubCell"/>
</dbReference>
<evidence type="ECO:0000256" key="6">
    <source>
        <dbReference type="SAM" id="Phobius"/>
    </source>
</evidence>
<evidence type="ECO:0000256" key="1">
    <source>
        <dbReference type="ARBA" id="ARBA00004141"/>
    </source>
</evidence>
<dbReference type="EnsemblMetazoa" id="GPAI004025-RA">
    <property type="protein sequence ID" value="GPAI004025-PA"/>
    <property type="gene ID" value="GPAI004025"/>
</dbReference>
<dbReference type="PANTHER" id="PTHR21355:SF0">
    <property type="entry name" value="G-PROTEIN COUPLED RECEPTOR-ASSOCIATED PROTEIN LMBRD2"/>
    <property type="match status" value="1"/>
</dbReference>
<proteinExistence type="inferred from homology"/>
<sequence length="365" mass="42307">MISGIIWYPDVLMHSIHKLARSGASTIVPSEKAPIRIHKQVIKSLQTLQRTEVLWSVQVERVLHLEDAARNTNSPDRRFKSELPHQRCKFGCILYPPVLHWYWACLLRSPFLKALCVLTAFMAGLVVWSELTFFQRRPVLSIFRNILNAAKHSYDFLIIEMLTMIVLCYLFYCTYSTILRIRFLNLYYWASHHQTNEHSLIFSGMLLNRSSIGFRFFPKTTTNPLALQLFGRQQIKTNTSEGEASFFILISDLLPRTLFNAVENDSSSIDQKRYTLYLDFSRKLFGGVVLDYSDQVAPSKIIKGNCLLNLYPEEFVKNSSASILNWRLFLENGIMWKQNLKGIRKALPVLQEVPKDSNKLDLLFL</sequence>
<keyword evidence="8" id="KW-1185">Reference proteome</keyword>
<protein>
    <submittedName>
        <fullName evidence="7">Uncharacterized protein</fullName>
    </submittedName>
</protein>
<keyword evidence="4 6" id="KW-1133">Transmembrane helix</keyword>
<dbReference type="InterPro" id="IPR051584">
    <property type="entry name" value="GPCR-associated_LMBR1"/>
</dbReference>
<comment type="subcellular location">
    <subcellularLocation>
        <location evidence="1">Membrane</location>
        <topology evidence="1">Multi-pass membrane protein</topology>
    </subcellularLocation>
</comment>
<organism evidence="7 8">
    <name type="scientific">Glossina pallidipes</name>
    <name type="common">Tsetse fly</name>
    <dbReference type="NCBI Taxonomy" id="7398"/>
    <lineage>
        <taxon>Eukaryota</taxon>
        <taxon>Metazoa</taxon>
        <taxon>Ecdysozoa</taxon>
        <taxon>Arthropoda</taxon>
        <taxon>Hexapoda</taxon>
        <taxon>Insecta</taxon>
        <taxon>Pterygota</taxon>
        <taxon>Neoptera</taxon>
        <taxon>Endopterygota</taxon>
        <taxon>Diptera</taxon>
        <taxon>Brachycera</taxon>
        <taxon>Muscomorpha</taxon>
        <taxon>Hippoboscoidea</taxon>
        <taxon>Glossinidae</taxon>
        <taxon>Glossina</taxon>
    </lineage>
</organism>
<evidence type="ECO:0000256" key="2">
    <source>
        <dbReference type="ARBA" id="ARBA00010487"/>
    </source>
</evidence>
<dbReference type="STRING" id="7398.A0A1A9Z4X6"/>
<dbReference type="Proteomes" id="UP000092445">
    <property type="component" value="Unassembled WGS sequence"/>
</dbReference>
<dbReference type="AlphaFoldDB" id="A0A1A9Z4X6"/>